<name>A0A5C3PME6_9APHY</name>
<dbReference type="InterPro" id="IPR001969">
    <property type="entry name" value="Aspartic_peptidase_AS"/>
</dbReference>
<dbReference type="Pfam" id="PF00026">
    <property type="entry name" value="Asp"/>
    <property type="match status" value="1"/>
</dbReference>
<organism evidence="6 7">
    <name type="scientific">Polyporus arcularius HHB13444</name>
    <dbReference type="NCBI Taxonomy" id="1314778"/>
    <lineage>
        <taxon>Eukaryota</taxon>
        <taxon>Fungi</taxon>
        <taxon>Dikarya</taxon>
        <taxon>Basidiomycota</taxon>
        <taxon>Agaricomycotina</taxon>
        <taxon>Agaricomycetes</taxon>
        <taxon>Polyporales</taxon>
        <taxon>Polyporaceae</taxon>
        <taxon>Polyporus</taxon>
    </lineage>
</organism>
<feature type="chain" id="PRO_5022940297" evidence="4">
    <location>
        <begin position="21"/>
        <end position="412"/>
    </location>
</feature>
<evidence type="ECO:0000256" key="3">
    <source>
        <dbReference type="RuleBase" id="RU000454"/>
    </source>
</evidence>
<keyword evidence="3" id="KW-0378">Hydrolase</keyword>
<protein>
    <submittedName>
        <fullName evidence="6">Aspartic peptidase A1</fullName>
    </submittedName>
</protein>
<dbReference type="CDD" id="cd05471">
    <property type="entry name" value="pepsin_like"/>
    <property type="match status" value="1"/>
</dbReference>
<dbReference type="InterPro" id="IPR033121">
    <property type="entry name" value="PEPTIDASE_A1"/>
</dbReference>
<dbReference type="InterPro" id="IPR021109">
    <property type="entry name" value="Peptidase_aspartic_dom_sf"/>
</dbReference>
<evidence type="ECO:0000259" key="5">
    <source>
        <dbReference type="PROSITE" id="PS51767"/>
    </source>
</evidence>
<dbReference type="GO" id="GO:0004190">
    <property type="term" value="F:aspartic-type endopeptidase activity"/>
    <property type="evidence" value="ECO:0007669"/>
    <property type="project" value="UniProtKB-KW"/>
</dbReference>
<dbReference type="Proteomes" id="UP000308197">
    <property type="component" value="Unassembled WGS sequence"/>
</dbReference>
<evidence type="ECO:0000256" key="4">
    <source>
        <dbReference type="SAM" id="SignalP"/>
    </source>
</evidence>
<keyword evidence="2 3" id="KW-0064">Aspartyl protease</keyword>
<evidence type="ECO:0000313" key="7">
    <source>
        <dbReference type="Proteomes" id="UP000308197"/>
    </source>
</evidence>
<dbReference type="InterPro" id="IPR001461">
    <property type="entry name" value="Aspartic_peptidase_A1"/>
</dbReference>
<feature type="domain" description="Peptidase A1" evidence="5">
    <location>
        <begin position="87"/>
        <end position="402"/>
    </location>
</feature>
<evidence type="ECO:0000256" key="2">
    <source>
        <dbReference type="ARBA" id="ARBA00022750"/>
    </source>
</evidence>
<dbReference type="InParanoid" id="A0A5C3PME6"/>
<feature type="signal peptide" evidence="4">
    <location>
        <begin position="1"/>
        <end position="20"/>
    </location>
</feature>
<reference evidence="6 7" key="1">
    <citation type="journal article" date="2019" name="Nat. Ecol. Evol.">
        <title>Megaphylogeny resolves global patterns of mushroom evolution.</title>
        <authorList>
            <person name="Varga T."/>
            <person name="Krizsan K."/>
            <person name="Foldi C."/>
            <person name="Dima B."/>
            <person name="Sanchez-Garcia M."/>
            <person name="Sanchez-Ramirez S."/>
            <person name="Szollosi G.J."/>
            <person name="Szarkandi J.G."/>
            <person name="Papp V."/>
            <person name="Albert L."/>
            <person name="Andreopoulos W."/>
            <person name="Angelini C."/>
            <person name="Antonin V."/>
            <person name="Barry K.W."/>
            <person name="Bougher N.L."/>
            <person name="Buchanan P."/>
            <person name="Buyck B."/>
            <person name="Bense V."/>
            <person name="Catcheside P."/>
            <person name="Chovatia M."/>
            <person name="Cooper J."/>
            <person name="Damon W."/>
            <person name="Desjardin D."/>
            <person name="Finy P."/>
            <person name="Geml J."/>
            <person name="Haridas S."/>
            <person name="Hughes K."/>
            <person name="Justo A."/>
            <person name="Karasinski D."/>
            <person name="Kautmanova I."/>
            <person name="Kiss B."/>
            <person name="Kocsube S."/>
            <person name="Kotiranta H."/>
            <person name="LaButti K.M."/>
            <person name="Lechner B.E."/>
            <person name="Liimatainen K."/>
            <person name="Lipzen A."/>
            <person name="Lukacs Z."/>
            <person name="Mihaltcheva S."/>
            <person name="Morgado L.N."/>
            <person name="Niskanen T."/>
            <person name="Noordeloos M.E."/>
            <person name="Ohm R.A."/>
            <person name="Ortiz-Santana B."/>
            <person name="Ovrebo C."/>
            <person name="Racz N."/>
            <person name="Riley R."/>
            <person name="Savchenko A."/>
            <person name="Shiryaev A."/>
            <person name="Soop K."/>
            <person name="Spirin V."/>
            <person name="Szebenyi C."/>
            <person name="Tomsovsky M."/>
            <person name="Tulloss R.E."/>
            <person name="Uehling J."/>
            <person name="Grigoriev I.V."/>
            <person name="Vagvolgyi C."/>
            <person name="Papp T."/>
            <person name="Martin F.M."/>
            <person name="Miettinen O."/>
            <person name="Hibbett D.S."/>
            <person name="Nagy L.G."/>
        </authorList>
    </citation>
    <scope>NUCLEOTIDE SEQUENCE [LARGE SCALE GENOMIC DNA]</scope>
    <source>
        <strain evidence="6 7">HHB13444</strain>
    </source>
</reference>
<dbReference type="PRINTS" id="PR00792">
    <property type="entry name" value="PEPSIN"/>
</dbReference>
<dbReference type="Gene3D" id="2.40.70.10">
    <property type="entry name" value="Acid Proteases"/>
    <property type="match status" value="2"/>
</dbReference>
<dbReference type="InterPro" id="IPR034164">
    <property type="entry name" value="Pepsin-like_dom"/>
</dbReference>
<gene>
    <name evidence="6" type="ORF">K466DRAFT_486944</name>
</gene>
<proteinExistence type="inferred from homology"/>
<dbReference type="PANTHER" id="PTHR47966:SF51">
    <property type="entry name" value="BETA-SITE APP-CLEAVING ENZYME, ISOFORM A-RELATED"/>
    <property type="match status" value="1"/>
</dbReference>
<sequence length="412" mass="43038">MLARLSLLLALTTAAITVAAKPIVIRDSPITLPIARRFNLTGVPSILKQDQARAKVLKARSQGQGKGASPKKAAVFPVDVTNQAVDYTVSVGVGTPPTFYDLIVDTGSSNTWVGAGAEYVQTSSSVDTGDEVLVEYGSGLFFGEQFTDTVTIGDLIIENQGVGAAELAFGFDGVDGILGIGPVDLTEGTTSSGEEIPTVLDSAFSQGSIDANVIGVSFAPTTELEVTNGVLTFGGVDDSKHTGKIAYVPITSTSPASSYVGIDQSITYGAAGTTILPLTAGITDTGTTLIIIASDAFAVYQNVTGGVPDNNTGLLKITQEQFDNLESLFFHIGDNTYEFTANAQIWPRALNTAIGGDEDSVYLIVADLGSDSGEGLDFIDGFSFLERFYYVYDVAGSRVGFATTEFTNATTN</sequence>
<dbReference type="STRING" id="1314778.A0A5C3PME6"/>
<comment type="similarity">
    <text evidence="1 3">Belongs to the peptidase A1 family.</text>
</comment>
<keyword evidence="4" id="KW-0732">Signal</keyword>
<dbReference type="PROSITE" id="PS51767">
    <property type="entry name" value="PEPTIDASE_A1"/>
    <property type="match status" value="1"/>
</dbReference>
<dbReference type="EMBL" id="ML211077">
    <property type="protein sequence ID" value="TFK89410.1"/>
    <property type="molecule type" value="Genomic_DNA"/>
</dbReference>
<dbReference type="GO" id="GO:0006508">
    <property type="term" value="P:proteolysis"/>
    <property type="evidence" value="ECO:0007669"/>
    <property type="project" value="UniProtKB-KW"/>
</dbReference>
<dbReference type="AlphaFoldDB" id="A0A5C3PME6"/>
<accession>A0A5C3PME6</accession>
<keyword evidence="7" id="KW-1185">Reference proteome</keyword>
<dbReference type="PANTHER" id="PTHR47966">
    <property type="entry name" value="BETA-SITE APP-CLEAVING ENZYME, ISOFORM A-RELATED"/>
    <property type="match status" value="1"/>
</dbReference>
<evidence type="ECO:0000313" key="6">
    <source>
        <dbReference type="EMBL" id="TFK89410.1"/>
    </source>
</evidence>
<keyword evidence="3" id="KW-0645">Protease</keyword>
<dbReference type="SUPFAM" id="SSF50630">
    <property type="entry name" value="Acid proteases"/>
    <property type="match status" value="1"/>
</dbReference>
<dbReference type="PROSITE" id="PS00141">
    <property type="entry name" value="ASP_PROTEASE"/>
    <property type="match status" value="1"/>
</dbReference>
<evidence type="ECO:0000256" key="1">
    <source>
        <dbReference type="ARBA" id="ARBA00007447"/>
    </source>
</evidence>